<organism evidence="1 2">
    <name type="scientific">Hymenobacter gummosus</name>
    <dbReference type="NCBI Taxonomy" id="1776032"/>
    <lineage>
        <taxon>Bacteria</taxon>
        <taxon>Pseudomonadati</taxon>
        <taxon>Bacteroidota</taxon>
        <taxon>Cytophagia</taxon>
        <taxon>Cytophagales</taxon>
        <taxon>Hymenobacteraceae</taxon>
        <taxon>Hymenobacter</taxon>
    </lineage>
</organism>
<dbReference type="AlphaFoldDB" id="A0A3S0HLI4"/>
<evidence type="ECO:0000313" key="1">
    <source>
        <dbReference type="EMBL" id="RTQ47823.1"/>
    </source>
</evidence>
<comment type="caution">
    <text evidence="1">The sequence shown here is derived from an EMBL/GenBank/DDBJ whole genome shotgun (WGS) entry which is preliminary data.</text>
</comment>
<sequence length="68" mass="7809">MYTAPPSPFASVRKVVFRLHWATPPAAAAGPSKEEKRRRKRLKKEAKAERLRNFFGWCAGWQAYGSIF</sequence>
<name>A0A3S0HLI4_9BACT</name>
<keyword evidence="2" id="KW-1185">Reference proteome</keyword>
<protein>
    <submittedName>
        <fullName evidence="1">Uncharacterized protein</fullName>
    </submittedName>
</protein>
<dbReference type="OrthoDB" id="887019at2"/>
<dbReference type="RefSeq" id="WP_126694581.1">
    <property type="nucleotide sequence ID" value="NZ_RXOF01000011.1"/>
</dbReference>
<gene>
    <name evidence="1" type="ORF">EJV47_18060</name>
</gene>
<dbReference type="EMBL" id="RXOF01000011">
    <property type="protein sequence ID" value="RTQ47823.1"/>
    <property type="molecule type" value="Genomic_DNA"/>
</dbReference>
<proteinExistence type="predicted"/>
<evidence type="ECO:0000313" key="2">
    <source>
        <dbReference type="Proteomes" id="UP000282184"/>
    </source>
</evidence>
<dbReference type="Proteomes" id="UP000282184">
    <property type="component" value="Unassembled WGS sequence"/>
</dbReference>
<accession>A0A3S0HLI4</accession>
<reference evidence="1 2" key="1">
    <citation type="submission" date="2018-12" db="EMBL/GenBank/DDBJ databases">
        <title>Hymenobacter gummosus sp. nov., isolated from a spring.</title>
        <authorList>
            <person name="Nie L."/>
        </authorList>
    </citation>
    <scope>NUCLEOTIDE SEQUENCE [LARGE SCALE GENOMIC DNA]</scope>
    <source>
        <strain evidence="1 2">KCTC 52166</strain>
    </source>
</reference>